<feature type="region of interest" description="Disordered" evidence="1">
    <location>
        <begin position="362"/>
        <end position="391"/>
    </location>
</feature>
<feature type="compositionally biased region" description="Polar residues" evidence="1">
    <location>
        <begin position="879"/>
        <end position="907"/>
    </location>
</feature>
<name>I2H5R9_HENB6</name>
<dbReference type="OMA" id="QLWQDPE"/>
<feature type="compositionally biased region" description="Acidic residues" evidence="1">
    <location>
        <begin position="362"/>
        <end position="371"/>
    </location>
</feature>
<dbReference type="InParanoid" id="I2H5R9"/>
<feature type="region of interest" description="Disordered" evidence="1">
    <location>
        <begin position="879"/>
        <end position="952"/>
    </location>
</feature>
<keyword evidence="4" id="KW-1185">Reference proteome</keyword>
<proteinExistence type="predicted"/>
<dbReference type="InterPro" id="IPR024554">
    <property type="entry name" value="LEC1-like_C"/>
</dbReference>
<dbReference type="AlphaFoldDB" id="I2H5R9"/>
<dbReference type="Pfam" id="PF00787">
    <property type="entry name" value="PX"/>
    <property type="match status" value="1"/>
</dbReference>
<reference evidence="3 4" key="1">
    <citation type="journal article" date="2011" name="Proc. Natl. Acad. Sci. U.S.A.">
        <title>Evolutionary erosion of yeast sex chromosomes by mating-type switching accidents.</title>
        <authorList>
            <person name="Gordon J.L."/>
            <person name="Armisen D."/>
            <person name="Proux-Wera E."/>
            <person name="Oheigeartaigh S.S."/>
            <person name="Byrne K.P."/>
            <person name="Wolfe K.H."/>
        </authorList>
    </citation>
    <scope>NUCLEOTIDE SEQUENCE [LARGE SCALE GENOMIC DNA]</scope>
    <source>
        <strain evidence="4">ATCC 34711 / CBS 6284 / DSM 70876 / NBRC 10599 / NRRL Y-10934 / UCD 77-7</strain>
    </source>
</reference>
<dbReference type="InterPro" id="IPR047168">
    <property type="entry name" value="LEC1-like"/>
</dbReference>
<dbReference type="HOGENOM" id="CLU_007739_1_0_1"/>
<dbReference type="FunCoup" id="I2H5R9">
    <property type="interactions" value="33"/>
</dbReference>
<dbReference type="STRING" id="1071380.I2H5R9"/>
<gene>
    <name evidence="3" type="primary">TBLA0F01790</name>
    <name evidence="3" type="ORF">TBLA_0F01790</name>
</gene>
<organism evidence="3 4">
    <name type="scientific">Henningerozyma blattae (strain ATCC 34711 / CBS 6284 / DSM 70876 / NBRC 10599 / NRRL Y-10934 / UCD 77-7)</name>
    <name type="common">Yeast</name>
    <name type="synonym">Tetrapisispora blattae</name>
    <dbReference type="NCBI Taxonomy" id="1071380"/>
    <lineage>
        <taxon>Eukaryota</taxon>
        <taxon>Fungi</taxon>
        <taxon>Dikarya</taxon>
        <taxon>Ascomycota</taxon>
        <taxon>Saccharomycotina</taxon>
        <taxon>Saccharomycetes</taxon>
        <taxon>Saccharomycetales</taxon>
        <taxon>Saccharomycetaceae</taxon>
        <taxon>Henningerozyma</taxon>
    </lineage>
</organism>
<dbReference type="PANTHER" id="PTHR47185">
    <property type="entry name" value="PX DOMAIN-CONTAINING PROTEIN YPR097W"/>
    <property type="match status" value="1"/>
</dbReference>
<dbReference type="CDD" id="cd06869">
    <property type="entry name" value="PX_UP2_fungi"/>
    <property type="match status" value="1"/>
</dbReference>
<dbReference type="PROSITE" id="PS50195">
    <property type="entry name" value="PX"/>
    <property type="match status" value="1"/>
</dbReference>
<dbReference type="InterPro" id="IPR001683">
    <property type="entry name" value="PX_dom"/>
</dbReference>
<dbReference type="KEGG" id="tbl:TBLA_0F01790"/>
<dbReference type="GO" id="GO:0035091">
    <property type="term" value="F:phosphatidylinositol binding"/>
    <property type="evidence" value="ECO:0007669"/>
    <property type="project" value="EnsemblFungi"/>
</dbReference>
<sequence length="1097" mass="127600">MQAGFSDVNGTHGFDLTPIQEHYLKRELIKFQLDSEFNSLNDELALRSFGYPFSHVDPTTTINATGLSPKKIANTSLPTSFTNFSNVFKKPSSSTSSPSSSSSSVLGPPAVITPQEPAPRVSKDFPILSYVLNNLLMTFPLFDKTLIKDKKFWQLKLQIFFEHFNSLHFSNSYDSNDITKRKKISLRLKKLLLLLLNSGVATLKEPTYYQFDKFKFLENDDTRQRSKIENFTIPNKSILKNSLLKNNIFINNWDINILTALDSQQLIALILKEDLQNNKDDFSKLSSSSSSYFLIKSFHRQRDDKSDSTSSIDIRYVYKTYDDFKTLHHDLKKKYPSKNLTNLPPKNHKSLNLISLIDDDDEEEQEGDNLDGETLSKDNSSTENEDDSKFKDALDSENVSLPLEKMRTSLRYFLREIVKDIDIAHSELVFQFFNTNVLIDPRNFTQEIKKQINLRNLIDIEHLINQYKFQKMALEKSLQLQDSIQTFKDNLLKDKSYINVIFNEFKTKDSVSQLSPILKNFFDWSKIYLSALIYQTFLGNDNGYETFKQLKGLHKLMPYTIITKIVKYTNTLAMMKSLMDLFMAQPFGRQSLLQTIFTTVLNDELKDLNKKILISEKNLIDINPNYSEDIIENLKNFMFPKDDQLDDKNNLLNIENVETWSKEMKMPMSMVVLMKNMEFGNLSKMAFNEVIESYSYWKKITSTSNKNNSRDVNIQIENKSFYFTTINDLFLLYIKERDQMMMKKLWKDPELIQLLKSLLTICYDPMIKLFKIAHVDIALKNFQKFMNDLIKLFDKIINNEIENINEFDIVGNINNLLTEHEDSFLKFFHDVCVNDAEGIFEGLITWIVQLLEFLQNSKFGADDIRMDLSKILNEVQTNTNQKGNSELDGNTSQIKSSSNEIPQKISQSPNNSPKKNSNSPKIKLFGSKFSSKNSKSKLQSPIKSKDLQNENPKPNIDIEKLIQQLNEVINHKIESRKLYKKLLDMKTKEQEEIELNKKGEIQTDLNNNWKQISDIVMSPETIKFGVNDSELVDLDLDTKDYDNIQISQANEYENDNKESLLEKEYMELLNKSIDESEIQKLSDYYFKKDLRDYLEKI</sequence>
<dbReference type="InterPro" id="IPR024555">
    <property type="entry name" value="PX-associated"/>
</dbReference>
<dbReference type="eggNOG" id="KOG2273">
    <property type="taxonomic scope" value="Eukaryota"/>
</dbReference>
<dbReference type="SMART" id="SM00312">
    <property type="entry name" value="PX"/>
    <property type="match status" value="1"/>
</dbReference>
<dbReference type="Pfam" id="PF12828">
    <property type="entry name" value="PXB"/>
    <property type="match status" value="1"/>
</dbReference>
<evidence type="ECO:0000313" key="4">
    <source>
        <dbReference type="Proteomes" id="UP000002866"/>
    </source>
</evidence>
<dbReference type="OrthoDB" id="2117459at2759"/>
<dbReference type="SUPFAM" id="SSF64268">
    <property type="entry name" value="PX domain"/>
    <property type="match status" value="1"/>
</dbReference>
<evidence type="ECO:0000256" key="1">
    <source>
        <dbReference type="SAM" id="MobiDB-lite"/>
    </source>
</evidence>
<feature type="domain" description="PX" evidence="2">
    <location>
        <begin position="271"/>
        <end position="440"/>
    </location>
</feature>
<evidence type="ECO:0000259" key="2">
    <source>
        <dbReference type="PROSITE" id="PS50195"/>
    </source>
</evidence>
<dbReference type="Pfam" id="PF12825">
    <property type="entry name" value="DUF3818"/>
    <property type="match status" value="1"/>
</dbReference>
<dbReference type="Proteomes" id="UP000002866">
    <property type="component" value="Chromosome 6"/>
</dbReference>
<feature type="compositionally biased region" description="Low complexity" evidence="1">
    <location>
        <begin position="908"/>
        <end position="938"/>
    </location>
</feature>
<dbReference type="EMBL" id="HE806321">
    <property type="protein sequence ID" value="CCH61721.1"/>
    <property type="molecule type" value="Genomic_DNA"/>
</dbReference>
<dbReference type="InterPro" id="IPR036871">
    <property type="entry name" value="PX_dom_sf"/>
</dbReference>
<dbReference type="RefSeq" id="XP_004181240.1">
    <property type="nucleotide sequence ID" value="XM_004181192.1"/>
</dbReference>
<dbReference type="GeneID" id="14496830"/>
<accession>I2H5R9</accession>
<dbReference type="PANTHER" id="PTHR47185:SF1">
    <property type="entry name" value="PX DOMAIN-CONTAINING PROTEIN YPR097W"/>
    <property type="match status" value="1"/>
</dbReference>
<dbReference type="Gene3D" id="3.30.1520.10">
    <property type="entry name" value="Phox-like domain"/>
    <property type="match status" value="1"/>
</dbReference>
<protein>
    <recommendedName>
        <fullName evidence="2">PX domain-containing protein</fullName>
    </recommendedName>
</protein>
<evidence type="ECO:0000313" key="3">
    <source>
        <dbReference type="EMBL" id="CCH61721.1"/>
    </source>
</evidence>